<protein>
    <submittedName>
        <fullName evidence="1">Uncharacterized protein</fullName>
    </submittedName>
</protein>
<name>A0A644WWW7_9ZZZZ</name>
<evidence type="ECO:0000313" key="1">
    <source>
        <dbReference type="EMBL" id="MPM08415.1"/>
    </source>
</evidence>
<sequence>MTYQEEENSHVEKILNGFGISVRDEEAGKYRSVNEVMIDVGMCLKKIRESGDEKFYQRTKDTILLSLLGKRYRYECS</sequence>
<dbReference type="AlphaFoldDB" id="A0A644WWW7"/>
<reference evidence="1" key="1">
    <citation type="submission" date="2019-08" db="EMBL/GenBank/DDBJ databases">
        <authorList>
            <person name="Kucharzyk K."/>
            <person name="Murdoch R.W."/>
            <person name="Higgins S."/>
            <person name="Loffler F."/>
        </authorList>
    </citation>
    <scope>NUCLEOTIDE SEQUENCE</scope>
</reference>
<comment type="caution">
    <text evidence="1">The sequence shown here is derived from an EMBL/GenBank/DDBJ whole genome shotgun (WGS) entry which is preliminary data.</text>
</comment>
<accession>A0A644WWW7</accession>
<organism evidence="1">
    <name type="scientific">bioreactor metagenome</name>
    <dbReference type="NCBI Taxonomy" id="1076179"/>
    <lineage>
        <taxon>unclassified sequences</taxon>
        <taxon>metagenomes</taxon>
        <taxon>ecological metagenomes</taxon>
    </lineage>
</organism>
<gene>
    <name evidence="1" type="ORF">SDC9_54727</name>
</gene>
<proteinExistence type="predicted"/>
<dbReference type="EMBL" id="VSSQ01001446">
    <property type="protein sequence ID" value="MPM08415.1"/>
    <property type="molecule type" value="Genomic_DNA"/>
</dbReference>